<organism evidence="2 3">
    <name type="scientific">Folsomia candida</name>
    <name type="common">Springtail</name>
    <dbReference type="NCBI Taxonomy" id="158441"/>
    <lineage>
        <taxon>Eukaryota</taxon>
        <taxon>Metazoa</taxon>
        <taxon>Ecdysozoa</taxon>
        <taxon>Arthropoda</taxon>
        <taxon>Hexapoda</taxon>
        <taxon>Collembola</taxon>
        <taxon>Entomobryomorpha</taxon>
        <taxon>Isotomoidea</taxon>
        <taxon>Isotomidae</taxon>
        <taxon>Proisotominae</taxon>
        <taxon>Folsomia</taxon>
    </lineage>
</organism>
<evidence type="ECO:0000313" key="2">
    <source>
        <dbReference type="EMBL" id="OXA63092.1"/>
    </source>
</evidence>
<gene>
    <name evidence="2" type="ORF">Fcan01_00738</name>
</gene>
<accession>A0A226EZU6</accession>
<evidence type="ECO:0000313" key="3">
    <source>
        <dbReference type="Proteomes" id="UP000198287"/>
    </source>
</evidence>
<feature type="region of interest" description="Disordered" evidence="1">
    <location>
        <begin position="142"/>
        <end position="164"/>
    </location>
</feature>
<feature type="compositionally biased region" description="Acidic residues" evidence="1">
    <location>
        <begin position="360"/>
        <end position="372"/>
    </location>
</feature>
<feature type="region of interest" description="Disordered" evidence="1">
    <location>
        <begin position="223"/>
        <end position="262"/>
    </location>
</feature>
<dbReference type="EMBL" id="LNIX01000001">
    <property type="protein sequence ID" value="OXA63092.1"/>
    <property type="molecule type" value="Genomic_DNA"/>
</dbReference>
<name>A0A226EZU6_FOLCA</name>
<feature type="compositionally biased region" description="Polar residues" evidence="1">
    <location>
        <begin position="415"/>
        <end position="428"/>
    </location>
</feature>
<sequence>MEDVQPENTVGEDEGANGQVEEDDEVIFDRIVIHSGMYLPLATVQAMDFEPRDGGATFEGPGQLYKKKLTPRRRGKERANKSLDVSSALATSSRLVCVAPHNDEDEEEDDDDEVTWLPPMTTRYTQTCDFPIYQEQPPAVVDEQNESHSFNSQPTTSLDYSSLNTNSNQTDVIIEELTKSMGDQSLCDLNTTPQQQNQDESDEPAINIGEDAISTDTLQEDEQGHDFAGSKGTENHDKQSESNKSSSETPSQPSKIKEKTDYTDNRRRNVKITVTPITIRVYRCCICWECDFSSEAELMEHIFQDHKISRQLKCEVVSCSEDEIDTKQKDVDRYEKQIGRKVPGRVHLKKIISGVSEWQDLSDSDSAAEESVDITKSSSSSSSSDDDVDDDRDPDYVEGGRRRRCPKKKPSTRPNSQSKPKSVPTSGKRTAKREPVGRRLTQRPSKATK</sequence>
<dbReference type="Proteomes" id="UP000198287">
    <property type="component" value="Unassembled WGS sequence"/>
</dbReference>
<dbReference type="AlphaFoldDB" id="A0A226EZU6"/>
<feature type="compositionally biased region" description="Low complexity" evidence="1">
    <location>
        <begin position="242"/>
        <end position="254"/>
    </location>
</feature>
<protein>
    <submittedName>
        <fullName evidence="2">Uncharacterized protein</fullName>
    </submittedName>
</protein>
<feature type="region of interest" description="Disordered" evidence="1">
    <location>
        <begin position="184"/>
        <end position="204"/>
    </location>
</feature>
<feature type="region of interest" description="Disordered" evidence="1">
    <location>
        <begin position="359"/>
        <end position="449"/>
    </location>
</feature>
<feature type="compositionally biased region" description="Polar residues" evidence="1">
    <location>
        <begin position="147"/>
        <end position="164"/>
    </location>
</feature>
<feature type="compositionally biased region" description="Basic residues" evidence="1">
    <location>
        <begin position="65"/>
        <end position="76"/>
    </location>
</feature>
<feature type="region of interest" description="Disordered" evidence="1">
    <location>
        <begin position="54"/>
        <end position="83"/>
    </location>
</feature>
<comment type="caution">
    <text evidence="2">The sequence shown here is derived from an EMBL/GenBank/DDBJ whole genome shotgun (WGS) entry which is preliminary data.</text>
</comment>
<feature type="region of interest" description="Disordered" evidence="1">
    <location>
        <begin position="1"/>
        <end position="23"/>
    </location>
</feature>
<evidence type="ECO:0000256" key="1">
    <source>
        <dbReference type="SAM" id="MobiDB-lite"/>
    </source>
</evidence>
<feature type="compositionally biased region" description="Basic residues" evidence="1">
    <location>
        <begin position="401"/>
        <end position="411"/>
    </location>
</feature>
<feature type="compositionally biased region" description="Polar residues" evidence="1">
    <location>
        <begin position="184"/>
        <end position="198"/>
    </location>
</feature>
<feature type="compositionally biased region" description="Acidic residues" evidence="1">
    <location>
        <begin position="384"/>
        <end position="393"/>
    </location>
</feature>
<reference evidence="2 3" key="1">
    <citation type="submission" date="2015-12" db="EMBL/GenBank/DDBJ databases">
        <title>The genome of Folsomia candida.</title>
        <authorList>
            <person name="Faddeeva A."/>
            <person name="Derks M.F."/>
            <person name="Anvar Y."/>
            <person name="Smit S."/>
            <person name="Van Straalen N."/>
            <person name="Roelofs D."/>
        </authorList>
    </citation>
    <scope>NUCLEOTIDE SEQUENCE [LARGE SCALE GENOMIC DNA]</scope>
    <source>
        <strain evidence="2 3">VU population</strain>
        <tissue evidence="2">Whole body</tissue>
    </source>
</reference>
<keyword evidence="3" id="KW-1185">Reference proteome</keyword>
<proteinExistence type="predicted"/>